<evidence type="ECO:0000313" key="2">
    <source>
        <dbReference type="EMBL" id="MBE6512847.1"/>
    </source>
</evidence>
<evidence type="ECO:0000259" key="1">
    <source>
        <dbReference type="Pfam" id="PF00696"/>
    </source>
</evidence>
<dbReference type="AlphaFoldDB" id="A0A8T3VQ37"/>
<dbReference type="InterPro" id="IPR011375">
    <property type="entry name" value="MfnE"/>
</dbReference>
<organism evidence="2 3">
    <name type="scientific">Methanobrevibacter olleyae</name>
    <dbReference type="NCBI Taxonomy" id="294671"/>
    <lineage>
        <taxon>Archaea</taxon>
        <taxon>Methanobacteriati</taxon>
        <taxon>Methanobacteriota</taxon>
        <taxon>Methanomada group</taxon>
        <taxon>Methanobacteria</taxon>
        <taxon>Methanobacteriales</taxon>
        <taxon>Methanobacteriaceae</taxon>
        <taxon>Methanobrevibacter</taxon>
    </lineage>
</organism>
<dbReference type="InterPro" id="IPR001048">
    <property type="entry name" value="Asp/Glu/Uridylate_kinase"/>
</dbReference>
<dbReference type="InterPro" id="IPR036393">
    <property type="entry name" value="AceGlu_kinase-like_sf"/>
</dbReference>
<dbReference type="EMBL" id="SUTG01000032">
    <property type="protein sequence ID" value="MBE6512847.1"/>
    <property type="molecule type" value="Genomic_DNA"/>
</dbReference>
<evidence type="ECO:0000313" key="3">
    <source>
        <dbReference type="Proteomes" id="UP000732619"/>
    </source>
</evidence>
<dbReference type="Pfam" id="PF00696">
    <property type="entry name" value="AA_kinase"/>
    <property type="match status" value="1"/>
</dbReference>
<sequence length="218" mass="24308">MEWVIKIGGSLFPKKAIELANALEGQSCLFVIGGGEFANLIRKYDNEMEFSEDVTHETAIDSMDILAKLLNDKLAFTEISYTIEEAISISNSNKIPIMICSDILKENEPFAHSWDVTSDSIAAYIASLLDAKLLIATNVNGIYTKDPSLSGAELINEIDVNELLAFNESSIDLMLPTLLIEYGLDCYVVNGEYPKRVLSIMDNENDEDSFEYTFIHNE</sequence>
<name>A0A8T3VQ37_METOL</name>
<protein>
    <submittedName>
        <fullName evidence="2">Delta 1-pyrroline-5-carboxylate synthetase</fullName>
    </submittedName>
</protein>
<feature type="domain" description="Aspartate/glutamate/uridylate kinase" evidence="1">
    <location>
        <begin position="3"/>
        <end position="178"/>
    </location>
</feature>
<proteinExistence type="predicted"/>
<accession>A0A8T3VQ37</accession>
<comment type="caution">
    <text evidence="2">The sequence shown here is derived from an EMBL/GenBank/DDBJ whole genome shotgun (WGS) entry which is preliminary data.</text>
</comment>
<reference evidence="2" key="1">
    <citation type="submission" date="2019-04" db="EMBL/GenBank/DDBJ databases">
        <title>Evolution of Biomass-Degrading Anaerobic Consortia Revealed by Metagenomics.</title>
        <authorList>
            <person name="Peng X."/>
        </authorList>
    </citation>
    <scope>NUCLEOTIDE SEQUENCE</scope>
    <source>
        <strain evidence="2">SIG14</strain>
    </source>
</reference>
<dbReference type="Gene3D" id="3.40.1160.10">
    <property type="entry name" value="Acetylglutamate kinase-like"/>
    <property type="match status" value="1"/>
</dbReference>
<gene>
    <name evidence="2" type="ORF">E7Z75_06870</name>
</gene>
<dbReference type="PIRSF" id="PIRSF004857">
    <property type="entry name" value="Kin_aa_kin"/>
    <property type="match status" value="1"/>
</dbReference>
<dbReference type="Proteomes" id="UP000732619">
    <property type="component" value="Unassembled WGS sequence"/>
</dbReference>
<dbReference type="SUPFAM" id="SSF53633">
    <property type="entry name" value="Carbamate kinase-like"/>
    <property type="match status" value="1"/>
</dbReference>